<reference evidence="1 2" key="1">
    <citation type="submission" date="2018-01" db="EMBL/GenBank/DDBJ databases">
        <title>Draft genome of the strawberry crown rot pathogen Phytophthora cactorum.</title>
        <authorList>
            <person name="Armitage A.D."/>
            <person name="Lysoe E."/>
            <person name="Nellist C.F."/>
            <person name="Harrison R.J."/>
            <person name="Brurberg M.B."/>
        </authorList>
    </citation>
    <scope>NUCLEOTIDE SEQUENCE [LARGE SCALE GENOMIC DNA]</scope>
    <source>
        <strain evidence="1 2">10300</strain>
    </source>
</reference>
<evidence type="ECO:0000313" key="2">
    <source>
        <dbReference type="Proteomes" id="UP000251314"/>
    </source>
</evidence>
<accession>A0A329RAP7</accession>
<dbReference type="OrthoDB" id="10529814at2759"/>
<name>A0A329RAP7_9STRA</name>
<gene>
    <name evidence="1" type="ORF">PC110_g21934</name>
</gene>
<dbReference type="EMBL" id="MJFZ01001643">
    <property type="protein sequence ID" value="RAW21623.1"/>
    <property type="molecule type" value="Genomic_DNA"/>
</dbReference>
<protein>
    <submittedName>
        <fullName evidence="1">Uncharacterized protein</fullName>
    </submittedName>
</protein>
<evidence type="ECO:0000313" key="1">
    <source>
        <dbReference type="EMBL" id="RAW21623.1"/>
    </source>
</evidence>
<organism evidence="1 2">
    <name type="scientific">Phytophthora cactorum</name>
    <dbReference type="NCBI Taxonomy" id="29920"/>
    <lineage>
        <taxon>Eukaryota</taxon>
        <taxon>Sar</taxon>
        <taxon>Stramenopiles</taxon>
        <taxon>Oomycota</taxon>
        <taxon>Peronosporomycetes</taxon>
        <taxon>Peronosporales</taxon>
        <taxon>Peronosporaceae</taxon>
        <taxon>Phytophthora</taxon>
    </lineage>
</organism>
<dbReference type="AlphaFoldDB" id="A0A329RAP7"/>
<dbReference type="VEuPathDB" id="FungiDB:PC110_g21934"/>
<keyword evidence="2" id="KW-1185">Reference proteome</keyword>
<comment type="caution">
    <text evidence="1">The sequence shown here is derived from an EMBL/GenBank/DDBJ whole genome shotgun (WGS) entry which is preliminary data.</text>
</comment>
<proteinExistence type="predicted"/>
<sequence length="64" mass="7896">MEAKTMELLREWDMTEQVYRGLLISPRILMTVRQRRSWGFFDAIHEVRKQCINHTERFLKKMKI</sequence>
<dbReference type="Proteomes" id="UP000251314">
    <property type="component" value="Unassembled WGS sequence"/>
</dbReference>